<feature type="region of interest" description="Disordered" evidence="1">
    <location>
        <begin position="46"/>
        <end position="75"/>
    </location>
</feature>
<comment type="caution">
    <text evidence="2">The sequence shown here is derived from an EMBL/GenBank/DDBJ whole genome shotgun (WGS) entry which is preliminary data.</text>
</comment>
<keyword evidence="3" id="KW-1185">Reference proteome</keyword>
<sequence length="311" mass="33615">MLAQVVNVTGSAGVKHNGERVRNTSFLSHGDIVQIGSRQFRFEWVNKRKKKSAQKRTKKSSKVAAASHQPKASRNVNAVTPGMEEVCSQNVMGGSRVSSKSKEALAQETVDTPKSLNTSGGKQTPASGEIIVLVKEATEQNIVGASPVESPKSLEASTAHWASSASNVVKEDLEQETRASPSKQVNEVEEVPELETAGVSLSKCSSATNVHALADEPVRPTRGCCTRGSRKDNEEAREEKKVDHPQSTKATRAKHTQGSRKAVKVDMAQTATEATPRKTRGRRAKALETALEWADDKPDASRRTAEDHSEE</sequence>
<evidence type="ECO:0000313" key="3">
    <source>
        <dbReference type="Proteomes" id="UP001321473"/>
    </source>
</evidence>
<dbReference type="Proteomes" id="UP001321473">
    <property type="component" value="Unassembled WGS sequence"/>
</dbReference>
<dbReference type="SUPFAM" id="SSF49879">
    <property type="entry name" value="SMAD/FHA domain"/>
    <property type="match status" value="1"/>
</dbReference>
<proteinExistence type="predicted"/>
<feature type="region of interest" description="Disordered" evidence="1">
    <location>
        <begin position="167"/>
        <end position="199"/>
    </location>
</feature>
<feature type="region of interest" description="Disordered" evidence="1">
    <location>
        <begin position="211"/>
        <end position="311"/>
    </location>
</feature>
<feature type="compositionally biased region" description="Basic residues" evidence="1">
    <location>
        <begin position="251"/>
        <end position="262"/>
    </location>
</feature>
<dbReference type="AlphaFoldDB" id="A0AAQ4ECD0"/>
<dbReference type="EMBL" id="JARKHS020018369">
    <property type="protein sequence ID" value="KAK8772396.1"/>
    <property type="molecule type" value="Genomic_DNA"/>
</dbReference>
<evidence type="ECO:0000313" key="2">
    <source>
        <dbReference type="EMBL" id="KAK8772396.1"/>
    </source>
</evidence>
<organism evidence="2 3">
    <name type="scientific">Amblyomma americanum</name>
    <name type="common">Lone star tick</name>
    <dbReference type="NCBI Taxonomy" id="6943"/>
    <lineage>
        <taxon>Eukaryota</taxon>
        <taxon>Metazoa</taxon>
        <taxon>Ecdysozoa</taxon>
        <taxon>Arthropoda</taxon>
        <taxon>Chelicerata</taxon>
        <taxon>Arachnida</taxon>
        <taxon>Acari</taxon>
        <taxon>Parasitiformes</taxon>
        <taxon>Ixodida</taxon>
        <taxon>Ixodoidea</taxon>
        <taxon>Ixodidae</taxon>
        <taxon>Amblyomminae</taxon>
        <taxon>Amblyomma</taxon>
    </lineage>
</organism>
<gene>
    <name evidence="2" type="ORF">V5799_024360</name>
</gene>
<evidence type="ECO:0008006" key="4">
    <source>
        <dbReference type="Google" id="ProtNLM"/>
    </source>
</evidence>
<reference evidence="2 3" key="1">
    <citation type="journal article" date="2023" name="Arcadia Sci">
        <title>De novo assembly of a long-read Amblyomma americanum tick genome.</title>
        <authorList>
            <person name="Chou S."/>
            <person name="Poskanzer K.E."/>
            <person name="Rollins M."/>
            <person name="Thuy-Boun P.S."/>
        </authorList>
    </citation>
    <scope>NUCLEOTIDE SEQUENCE [LARGE SCALE GENOMIC DNA]</scope>
    <source>
        <strain evidence="2">F_SG_1</strain>
        <tissue evidence="2">Salivary glands</tissue>
    </source>
</reference>
<feature type="non-terminal residue" evidence="2">
    <location>
        <position position="311"/>
    </location>
</feature>
<feature type="compositionally biased region" description="Basic and acidic residues" evidence="1">
    <location>
        <begin position="294"/>
        <end position="311"/>
    </location>
</feature>
<evidence type="ECO:0000256" key="1">
    <source>
        <dbReference type="SAM" id="MobiDB-lite"/>
    </source>
</evidence>
<protein>
    <recommendedName>
        <fullName evidence="4">FHA domain-containing protein</fullName>
    </recommendedName>
</protein>
<dbReference type="InterPro" id="IPR008984">
    <property type="entry name" value="SMAD_FHA_dom_sf"/>
</dbReference>
<name>A0AAQ4ECD0_AMBAM</name>
<feature type="region of interest" description="Disordered" evidence="1">
    <location>
        <begin position="91"/>
        <end position="124"/>
    </location>
</feature>
<feature type="compositionally biased region" description="Basic and acidic residues" evidence="1">
    <location>
        <begin position="229"/>
        <end position="246"/>
    </location>
</feature>
<dbReference type="Gene3D" id="2.60.200.20">
    <property type="match status" value="1"/>
</dbReference>
<accession>A0AAQ4ECD0</accession>
<feature type="compositionally biased region" description="Basic residues" evidence="1">
    <location>
        <begin position="47"/>
        <end position="61"/>
    </location>
</feature>
<feature type="compositionally biased region" description="Polar residues" evidence="1">
    <location>
        <begin position="109"/>
        <end position="124"/>
    </location>
</feature>